<dbReference type="EMBL" id="MSGO01000016">
    <property type="protein sequence ID" value="OLL15136.1"/>
    <property type="molecule type" value="Genomic_DNA"/>
</dbReference>
<dbReference type="RefSeq" id="WP_075248921.1">
    <property type="nucleotide sequence ID" value="NZ_MSGO01000016.1"/>
</dbReference>
<reference evidence="2 3" key="1">
    <citation type="submission" date="2016-12" db="EMBL/GenBank/DDBJ databases">
        <title>Genomic comparison of strains in the 'Actinomyces naeslundii' group.</title>
        <authorList>
            <person name="Mughal S.R."/>
            <person name="Do T."/>
            <person name="Gilbert S.C."/>
            <person name="Witherden E.A."/>
            <person name="Didelot X."/>
            <person name="Beighton D."/>
        </authorList>
    </citation>
    <scope>NUCLEOTIDE SEQUENCE [LARGE SCALE GENOMIC DNA]</scope>
    <source>
        <strain evidence="2 3">S64C</strain>
    </source>
</reference>
<evidence type="ECO:0000313" key="2">
    <source>
        <dbReference type="EMBL" id="OLL15136.1"/>
    </source>
</evidence>
<feature type="region of interest" description="Disordered" evidence="1">
    <location>
        <begin position="283"/>
        <end position="303"/>
    </location>
</feature>
<gene>
    <name evidence="2" type="ORF">BKH32_05010</name>
</gene>
<evidence type="ECO:0000256" key="1">
    <source>
        <dbReference type="SAM" id="MobiDB-lite"/>
    </source>
</evidence>
<dbReference type="InterPro" id="IPR007739">
    <property type="entry name" value="RgpF"/>
</dbReference>
<dbReference type="AlphaFoldDB" id="A0A1Q8I1Y9"/>
<dbReference type="Proteomes" id="UP000185736">
    <property type="component" value="Unassembled WGS sequence"/>
</dbReference>
<evidence type="ECO:0000313" key="3">
    <source>
        <dbReference type="Proteomes" id="UP000185736"/>
    </source>
</evidence>
<accession>A0A1Q8I1Y9</accession>
<proteinExistence type="predicted"/>
<sequence length="686" mass="74282">MNRGIVYFHFDSHQRVRDYVVHALASLRPHAAHILVVSNSPIDDADRARLEASCDEILERPNEGLDVGAYRAGLEHLGWDRLADVDELILTNHTYYAPLCPWAEVLTRAEGWGDISFWGMTEHGVMRPHPFLARRELPRHLQSHWIAVRRRLLEDPAFREYWEQMPPVSSYRDSIQWHESRFTDHFTGIGHTWRVAFPVDRYHSDNPAIEEAPALLADGCPLLKRRAFFHDPLHQDRQAVVGGDLLEAAAQAGYSEDLILSDVVHTAAARDLIVNAGLTEVVTESTPRSAEPGPDTSSPAQQPAGCAIVHVPAAGEGIERAEADGLASRLASLPAHWRVVVTSPEPLDAADLERITGRRPAGEDGAAGEAAVSFRVVRGLDPRGTIAFLTECDDLWDPGRPAGSDGDGVRDGSGGAVDLVLRITAGPLNGPAPGADDIARRQVLDCLLDSPGHVAGLIDLFESHPSLGLAMPAACHIGQPHDGPQWDGLAGAAQALSRRLGLTAALDPIAPATPVGGMFLARPEALRTLSEGAKELVRLTEQAAAGPEQSAERLKRARAAEVLELLTVYAAMSSGFHPREVLTPTWAGRLYGTLAYKQRALTADLPAYTDEQVRFLQARFGPRAGLGPRVRSYVDAHHPEMAGALKPAYRYVTGGAKGVTDGVKGAVRSLGGRLRPRRSTRPISDT</sequence>
<protein>
    <submittedName>
        <fullName evidence="2">Rhamnan synthesis protein F</fullName>
    </submittedName>
</protein>
<comment type="caution">
    <text evidence="2">The sequence shown here is derived from an EMBL/GenBank/DDBJ whole genome shotgun (WGS) entry which is preliminary data.</text>
</comment>
<name>A0A1Q8I1Y9_9ACTO</name>
<dbReference type="Pfam" id="PF05045">
    <property type="entry name" value="RgpF"/>
    <property type="match status" value="1"/>
</dbReference>
<organism evidence="2 3">
    <name type="scientific">Actinomyces oris</name>
    <dbReference type="NCBI Taxonomy" id="544580"/>
    <lineage>
        <taxon>Bacteria</taxon>
        <taxon>Bacillati</taxon>
        <taxon>Actinomycetota</taxon>
        <taxon>Actinomycetes</taxon>
        <taxon>Actinomycetales</taxon>
        <taxon>Actinomycetaceae</taxon>
        <taxon>Actinomyces</taxon>
    </lineage>
</organism>